<feature type="compositionally biased region" description="Low complexity" evidence="1">
    <location>
        <begin position="1"/>
        <end position="11"/>
    </location>
</feature>
<dbReference type="GO" id="GO:0030121">
    <property type="term" value="C:AP-1 adaptor complex"/>
    <property type="evidence" value="ECO:0007669"/>
    <property type="project" value="TreeGrafter"/>
</dbReference>
<dbReference type="InterPro" id="IPR046359">
    <property type="entry name" value="Aftin-like"/>
</dbReference>
<accession>A0A1B6CDN6</accession>
<evidence type="ECO:0000256" key="1">
    <source>
        <dbReference type="SAM" id="MobiDB-lite"/>
    </source>
</evidence>
<dbReference type="AlphaFoldDB" id="A0A1B6CDN6"/>
<dbReference type="InterPro" id="IPR029205">
    <property type="entry name" value="Clathrin-bd"/>
</dbReference>
<dbReference type="GO" id="GO:0032588">
    <property type="term" value="C:trans-Golgi network membrane"/>
    <property type="evidence" value="ECO:0007669"/>
    <property type="project" value="InterPro"/>
</dbReference>
<dbReference type="EMBL" id="GEDC01025745">
    <property type="protein sequence ID" value="JAS11553.1"/>
    <property type="molecule type" value="Transcribed_RNA"/>
</dbReference>
<evidence type="ECO:0000313" key="3">
    <source>
        <dbReference type="EMBL" id="JAS10397.1"/>
    </source>
</evidence>
<feature type="domain" description="Aftiphilin clathrin-binding box" evidence="2">
    <location>
        <begin position="395"/>
        <end position="461"/>
    </location>
</feature>
<dbReference type="GO" id="GO:0030276">
    <property type="term" value="F:clathrin binding"/>
    <property type="evidence" value="ECO:0007669"/>
    <property type="project" value="InterPro"/>
</dbReference>
<evidence type="ECO:0000313" key="4">
    <source>
        <dbReference type="EMBL" id="JAS11553.1"/>
    </source>
</evidence>
<proteinExistence type="predicted"/>
<dbReference type="Pfam" id="PF15045">
    <property type="entry name" value="Clathrin_bdg"/>
    <property type="match status" value="1"/>
</dbReference>
<feature type="compositionally biased region" description="Acidic residues" evidence="1">
    <location>
        <begin position="18"/>
        <end position="29"/>
    </location>
</feature>
<feature type="region of interest" description="Disordered" evidence="1">
    <location>
        <begin position="1"/>
        <end position="96"/>
    </location>
</feature>
<dbReference type="PANTHER" id="PTHR16156">
    <property type="entry name" value="AFTIPHILIN A-RELATED"/>
    <property type="match status" value="1"/>
</dbReference>
<dbReference type="EMBL" id="GEDC01026901">
    <property type="protein sequence ID" value="JAS10397.1"/>
    <property type="molecule type" value="Transcribed_RNA"/>
</dbReference>
<organism evidence="4">
    <name type="scientific">Clastoptera arizonana</name>
    <name type="common">Arizona spittle bug</name>
    <dbReference type="NCBI Taxonomy" id="38151"/>
    <lineage>
        <taxon>Eukaryota</taxon>
        <taxon>Metazoa</taxon>
        <taxon>Ecdysozoa</taxon>
        <taxon>Arthropoda</taxon>
        <taxon>Hexapoda</taxon>
        <taxon>Insecta</taxon>
        <taxon>Pterygota</taxon>
        <taxon>Neoptera</taxon>
        <taxon>Paraneoptera</taxon>
        <taxon>Hemiptera</taxon>
        <taxon>Auchenorrhyncha</taxon>
        <taxon>Cercopoidea</taxon>
        <taxon>Clastopteridae</taxon>
        <taxon>Clastoptera</taxon>
    </lineage>
</organism>
<evidence type="ECO:0000259" key="2">
    <source>
        <dbReference type="Pfam" id="PF15045"/>
    </source>
</evidence>
<feature type="compositionally biased region" description="Polar residues" evidence="1">
    <location>
        <begin position="61"/>
        <end position="78"/>
    </location>
</feature>
<protein>
    <recommendedName>
        <fullName evidence="2">Aftiphilin clathrin-binding box domain-containing protein</fullName>
    </recommendedName>
</protein>
<name>A0A1B6CDN6_9HEMI</name>
<reference evidence="4" key="1">
    <citation type="submission" date="2015-12" db="EMBL/GenBank/DDBJ databases">
        <title>De novo transcriptome assembly of four potential Pierce s Disease insect vectors from Arizona vineyards.</title>
        <authorList>
            <person name="Tassone E.E."/>
        </authorList>
    </citation>
    <scope>NUCLEOTIDE SEQUENCE</scope>
</reference>
<sequence length="558" mass="62926">MASNIPPLLSSTPPPLCDSDEEEDEEDNEFGMFNTTEELDYNDCPAFQTSNESKVYLSERTMPSETKTTEQDCTSQDSGLCPDSEGMSPTPHSDDERTYVKISASENILTNSFKDNFVNSDSQICKDLSSLSNVENDLVIPENENLEENDLKIPVLESKNLNTNNKITNNEKKEFCLHVIETNLGNENTKDSADFDDFQHLENPSSPDQFIYPSVGLIKNHIEEECESQAITFEKSTLPQTEQSVFNSTDTTSFNKVNIVEDLVLDSVNILEQQENDDDFGDFHFESGNSCSVSYSFENNVNHEHKETFRSVDSEMDEFSDFADFQECNFMSKENLSCEILPNVKSAPLFNEATDFNQDPINQVSEDEDWNKLFPEKSNEKVESTYTNLTVEESNILKKLFPIETSPALSYQWTNSFANKMLLSSLNIDSRNILFMPWCNLSVPRFAANLGVGVLEPVKAPEPLQSTVGFSISTTEESVPDAHFDWSSSGLTNPLDSGEDVSSLLHLDFLSTFDTIKDSNIESTSTLKRPLSSEAEKIIKMFPNLSYMKKTYFEFTTT</sequence>
<dbReference type="PANTHER" id="PTHR16156:SF10">
    <property type="entry name" value="AFTIPHILIN-RELATED"/>
    <property type="match status" value="1"/>
</dbReference>
<gene>
    <name evidence="4" type="ORF">g.15159</name>
    <name evidence="3" type="ORF">g.15166</name>
</gene>